<organism evidence="2 3">
    <name type="scientific">Roseovarius marisflavi</name>
    <dbReference type="NCBI Taxonomy" id="1054996"/>
    <lineage>
        <taxon>Bacteria</taxon>
        <taxon>Pseudomonadati</taxon>
        <taxon>Pseudomonadota</taxon>
        <taxon>Alphaproteobacteria</taxon>
        <taxon>Rhodobacterales</taxon>
        <taxon>Roseobacteraceae</taxon>
        <taxon>Roseovarius</taxon>
    </lineage>
</organism>
<proteinExistence type="predicted"/>
<evidence type="ECO:0000256" key="1">
    <source>
        <dbReference type="SAM" id="MobiDB-lite"/>
    </source>
</evidence>
<dbReference type="EMBL" id="FRBN01000052">
    <property type="protein sequence ID" value="SHL83058.1"/>
    <property type="molecule type" value="Genomic_DNA"/>
</dbReference>
<dbReference type="STRING" id="1054996.SAMN05444414_1525"/>
<evidence type="ECO:0000313" key="2">
    <source>
        <dbReference type="EMBL" id="SHL83058.1"/>
    </source>
</evidence>
<feature type="compositionally biased region" description="Basic and acidic residues" evidence="1">
    <location>
        <begin position="95"/>
        <end position="104"/>
    </location>
</feature>
<reference evidence="3" key="1">
    <citation type="submission" date="2016-11" db="EMBL/GenBank/DDBJ databases">
        <authorList>
            <person name="Varghese N."/>
            <person name="Submissions S."/>
        </authorList>
    </citation>
    <scope>NUCLEOTIDE SEQUENCE [LARGE SCALE GENOMIC DNA]</scope>
    <source>
        <strain evidence="3">DSM 29327</strain>
    </source>
</reference>
<dbReference type="Proteomes" id="UP000184191">
    <property type="component" value="Unassembled WGS sequence"/>
</dbReference>
<accession>A0A1M7DUL3</accession>
<protein>
    <submittedName>
        <fullName evidence="2">Uncharacterized protein</fullName>
    </submittedName>
</protein>
<name>A0A1M7DUL3_9RHOB</name>
<dbReference type="AlphaFoldDB" id="A0A1M7DUL3"/>
<dbReference type="RefSeq" id="WP_220084051.1">
    <property type="nucleotide sequence ID" value="NZ_FRBN01000052.1"/>
</dbReference>
<gene>
    <name evidence="2" type="ORF">SAMN05444414_1525</name>
</gene>
<keyword evidence="3" id="KW-1185">Reference proteome</keyword>
<sequence>MMDEHRLAKAILDPPSVFVTPQDVLTDEHLTTPQRIEILRRWEYDACEVSVAEDEGMPARNGETLQQILQTLQKLVGDIDSSETPPTKQGGLSREALKRTDRKP</sequence>
<evidence type="ECO:0000313" key="3">
    <source>
        <dbReference type="Proteomes" id="UP000184191"/>
    </source>
</evidence>
<feature type="region of interest" description="Disordered" evidence="1">
    <location>
        <begin position="79"/>
        <end position="104"/>
    </location>
</feature>